<reference evidence="5" key="1">
    <citation type="submission" date="2021-01" db="EMBL/GenBank/DDBJ databases">
        <authorList>
            <consortium name="Genoscope - CEA"/>
            <person name="William W."/>
        </authorList>
    </citation>
    <scope>NUCLEOTIDE SEQUENCE</scope>
</reference>
<dbReference type="EMBL" id="CAJJDN010000182">
    <property type="protein sequence ID" value="CAD8127988.1"/>
    <property type="molecule type" value="Genomic_DNA"/>
</dbReference>
<evidence type="ECO:0000256" key="4">
    <source>
        <dbReference type="PIRNR" id="PIRNR005673"/>
    </source>
</evidence>
<dbReference type="PANTHER" id="PTHR23316">
    <property type="entry name" value="IMPORTIN ALPHA"/>
    <property type="match status" value="1"/>
</dbReference>
<dbReference type="InterPro" id="IPR024931">
    <property type="entry name" value="Importin_alpha"/>
</dbReference>
<keyword evidence="2" id="KW-0677">Repeat</keyword>
<keyword evidence="6" id="KW-1185">Reference proteome</keyword>
<keyword evidence="3 4" id="KW-0653">Protein transport</keyword>
<comment type="caution">
    <text evidence="5">The sequence shown here is derived from an EMBL/GenBank/DDBJ whole genome shotgun (WGS) entry which is preliminary data.</text>
</comment>
<dbReference type="GO" id="GO:0015031">
    <property type="term" value="P:protein transport"/>
    <property type="evidence" value="ECO:0007669"/>
    <property type="project" value="UniProtKB-KW"/>
</dbReference>
<dbReference type="PIRSF" id="PIRSF005673">
    <property type="entry name" value="Importin_alpha"/>
    <property type="match status" value="1"/>
</dbReference>
<evidence type="ECO:0000313" key="5">
    <source>
        <dbReference type="EMBL" id="CAD8127988.1"/>
    </source>
</evidence>
<evidence type="ECO:0000256" key="1">
    <source>
        <dbReference type="ARBA" id="ARBA00022448"/>
    </source>
</evidence>
<comment type="similarity">
    <text evidence="4">Belongs to the importin alpha family.</text>
</comment>
<protein>
    <recommendedName>
        <fullName evidence="4">Importin subunit alpha</fullName>
    </recommendedName>
</protein>
<organism evidence="5 6">
    <name type="scientific">Paramecium sonneborni</name>
    <dbReference type="NCBI Taxonomy" id="65129"/>
    <lineage>
        <taxon>Eukaryota</taxon>
        <taxon>Sar</taxon>
        <taxon>Alveolata</taxon>
        <taxon>Ciliophora</taxon>
        <taxon>Intramacronucleata</taxon>
        <taxon>Oligohymenophorea</taxon>
        <taxon>Peniculida</taxon>
        <taxon>Parameciidae</taxon>
        <taxon>Paramecium</taxon>
    </lineage>
</organism>
<dbReference type="FunFam" id="1.25.10.10:FF:001016">
    <property type="entry name" value="Importin subunit alpha"/>
    <property type="match status" value="1"/>
</dbReference>
<evidence type="ECO:0000256" key="3">
    <source>
        <dbReference type="ARBA" id="ARBA00022927"/>
    </source>
</evidence>
<sequence>MNVLIQCQSYFLHQQQQLLKYFPFFFSIFNSHTPLSPSSNSLQYHQQLSIKSLHQHTILFCKQIKLTTLFQRHQLIANLIISITRSKFLWKINQIFLYIQNTTKNMKNTHKLSPNQKTLQIYNYQEMLQYEYMSQQLKDQLMFIIDSSNYQISIKDALEIIKSENFLETHKALIQLRKTLSVLFFQQFNKNFDQAEILTNELIPLLFYLIEFGSTYILKLEATQIISIFAGGKSDISRIIFENGIVRLSQTILKNNHPELSMLMMVILGKLAGDSIQYRDCILQVCNLNRIISNMQLRYEATYVWCLANLCIGRPSPKFEIIRPAFNIFMKVIMYEPTQTNIKMMNDAIWALGYMLDGEPTRIQILIDNGIIIRLIQLMHQCNFVSILRIFECIFQGSQEQISYLLECGFLSQIRNILDPKSREKSGNMLQTFAATETLFKVLSNQYFLISLFHSLMGENQDIRGDALEMIGNAVQHGTNEDVNQMVKNKLIQSILGMLELSQIKEIQSHHLKKGLEILIKVLRKGEIRSKDRQNNQYFTLFIEIEGKGVIQKLLSSKQDDVAKYAYIFKQEFTI</sequence>
<accession>A0A8S1RIJ3</accession>
<gene>
    <name evidence="5" type="ORF">PSON_ATCC_30995.1.T1820013</name>
</gene>
<dbReference type="AlphaFoldDB" id="A0A8S1RIJ3"/>
<keyword evidence="1 4" id="KW-0813">Transport</keyword>
<name>A0A8S1RIJ3_9CILI</name>
<evidence type="ECO:0000313" key="6">
    <source>
        <dbReference type="Proteomes" id="UP000692954"/>
    </source>
</evidence>
<evidence type="ECO:0000256" key="2">
    <source>
        <dbReference type="ARBA" id="ARBA00022737"/>
    </source>
</evidence>
<proteinExistence type="inferred from homology"/>
<dbReference type="Proteomes" id="UP000692954">
    <property type="component" value="Unassembled WGS sequence"/>
</dbReference>